<protein>
    <recommendedName>
        <fullName evidence="1">Succinyl-CoA synthetase-like flavodoxin domain-containing protein</fullName>
    </recommendedName>
</protein>
<dbReference type="PANTHER" id="PTHR42793:SF4">
    <property type="entry name" value="BLL6376 PROTEIN"/>
    <property type="match status" value="1"/>
</dbReference>
<gene>
    <name evidence="2" type="ordered locus">Veis_2412</name>
</gene>
<name>A1WKK1_VEREI</name>
<dbReference type="HOGENOM" id="CLU_1546916_0_0_4"/>
<sequence length="173" mass="17792">MTASLHRLEVVLDLSSMAIVHAAGYAEVGGAGYAEGLRDGHEFIGAATCLRRAGRPLILPKAGESDCGSEVTQSHTAALAGNRVICRAAFAQLGVVQARHTVRMYRLMQGFRGKPAADVQAAAPAIACVPSAAMALGPALTGLEINPLPARPQGQGVIALDALLRTTADETAP</sequence>
<dbReference type="OrthoDB" id="9807426at2"/>
<organism evidence="2 3">
    <name type="scientific">Verminephrobacter eiseniae (strain EF01-2)</name>
    <dbReference type="NCBI Taxonomy" id="391735"/>
    <lineage>
        <taxon>Bacteria</taxon>
        <taxon>Pseudomonadati</taxon>
        <taxon>Pseudomonadota</taxon>
        <taxon>Betaproteobacteria</taxon>
        <taxon>Burkholderiales</taxon>
        <taxon>Comamonadaceae</taxon>
        <taxon>Verminephrobacter</taxon>
    </lineage>
</organism>
<evidence type="ECO:0000313" key="3">
    <source>
        <dbReference type="Proteomes" id="UP000000374"/>
    </source>
</evidence>
<dbReference type="RefSeq" id="WP_011810161.1">
    <property type="nucleotide sequence ID" value="NC_008786.1"/>
</dbReference>
<keyword evidence="3" id="KW-1185">Reference proteome</keyword>
<reference evidence="3" key="1">
    <citation type="submission" date="2006-12" db="EMBL/GenBank/DDBJ databases">
        <title>Complete sequence of chromosome 1 of Verminephrobacter eiseniae EF01-2.</title>
        <authorList>
            <person name="Copeland A."/>
            <person name="Lucas S."/>
            <person name="Lapidus A."/>
            <person name="Barry K."/>
            <person name="Detter J.C."/>
            <person name="Glavina del Rio T."/>
            <person name="Dalin E."/>
            <person name="Tice H."/>
            <person name="Pitluck S."/>
            <person name="Chertkov O."/>
            <person name="Brettin T."/>
            <person name="Bruce D."/>
            <person name="Han C."/>
            <person name="Tapia R."/>
            <person name="Gilna P."/>
            <person name="Schmutz J."/>
            <person name="Larimer F."/>
            <person name="Land M."/>
            <person name="Hauser L."/>
            <person name="Kyrpides N."/>
            <person name="Kim E."/>
            <person name="Stahl D."/>
            <person name="Richardson P."/>
        </authorList>
    </citation>
    <scope>NUCLEOTIDE SEQUENCE [LARGE SCALE GENOMIC DNA]</scope>
    <source>
        <strain evidence="3">EF01-2</strain>
    </source>
</reference>
<dbReference type="PANTHER" id="PTHR42793">
    <property type="entry name" value="COA BINDING DOMAIN CONTAINING PROTEIN"/>
    <property type="match status" value="1"/>
</dbReference>
<dbReference type="STRING" id="391735.Veis_2412"/>
<dbReference type="Pfam" id="PF13607">
    <property type="entry name" value="Succ_CoA_lig"/>
    <property type="match status" value="1"/>
</dbReference>
<feature type="domain" description="Succinyl-CoA synthetase-like flavodoxin" evidence="1">
    <location>
        <begin position="32"/>
        <end position="109"/>
    </location>
</feature>
<dbReference type="eggNOG" id="COG1042">
    <property type="taxonomic scope" value="Bacteria"/>
</dbReference>
<dbReference type="SUPFAM" id="SSF52210">
    <property type="entry name" value="Succinyl-CoA synthetase domains"/>
    <property type="match status" value="1"/>
</dbReference>
<accession>A1WKK1</accession>
<dbReference type="Gene3D" id="3.40.50.261">
    <property type="entry name" value="Succinyl-CoA synthetase domains"/>
    <property type="match status" value="1"/>
</dbReference>
<evidence type="ECO:0000313" key="2">
    <source>
        <dbReference type="EMBL" id="ABM58158.1"/>
    </source>
</evidence>
<evidence type="ECO:0000259" key="1">
    <source>
        <dbReference type="Pfam" id="PF13607"/>
    </source>
</evidence>
<dbReference type="EMBL" id="CP000542">
    <property type="protein sequence ID" value="ABM58158.1"/>
    <property type="molecule type" value="Genomic_DNA"/>
</dbReference>
<dbReference type="InterPro" id="IPR016102">
    <property type="entry name" value="Succinyl-CoA_synth-like"/>
</dbReference>
<dbReference type="GeneID" id="76460972"/>
<dbReference type="Proteomes" id="UP000000374">
    <property type="component" value="Chromosome"/>
</dbReference>
<dbReference type="KEGG" id="vei:Veis_2412"/>
<dbReference type="AlphaFoldDB" id="A1WKK1"/>
<proteinExistence type="predicted"/>
<dbReference type="InterPro" id="IPR032875">
    <property type="entry name" value="Succ_CoA_lig_flav_dom"/>
</dbReference>